<name>A0A419WTM0_9BACT</name>
<evidence type="ECO:0008006" key="3">
    <source>
        <dbReference type="Google" id="ProtNLM"/>
    </source>
</evidence>
<reference evidence="1 2" key="1">
    <citation type="submission" date="2018-09" db="EMBL/GenBank/DDBJ databases">
        <title>Genomic Encyclopedia of Archaeal and Bacterial Type Strains, Phase II (KMG-II): from individual species to whole genera.</title>
        <authorList>
            <person name="Goeker M."/>
        </authorList>
    </citation>
    <scope>NUCLEOTIDE SEQUENCE [LARGE SCALE GENOMIC DNA]</scope>
    <source>
        <strain evidence="1 2">DSM 21950</strain>
    </source>
</reference>
<proteinExistence type="predicted"/>
<dbReference type="AlphaFoldDB" id="A0A419WTM0"/>
<dbReference type="RefSeq" id="WP_120241312.1">
    <property type="nucleotide sequence ID" value="NZ_RAPQ01000011.1"/>
</dbReference>
<keyword evidence="2" id="KW-1185">Reference proteome</keyword>
<accession>A0A419WTM0</accession>
<dbReference type="Proteomes" id="UP000284531">
    <property type="component" value="Unassembled WGS sequence"/>
</dbReference>
<evidence type="ECO:0000313" key="2">
    <source>
        <dbReference type="Proteomes" id="UP000284531"/>
    </source>
</evidence>
<sequence length="261" mass="29891">MNKDRILILADFTEGNACAIDFSLKYLCSENSKIYLMQTWQKPSFGSSMLRDIAPILKDISNGELNALKNKVLKEYQLQDDRVELLSFEGDLLNFFKSDVYRNENWQVVLSLKENSSDLQFNPRFKEIVEASNQTLYILNHCNPGEQINQIYVRNDKATISTPILGSLQKICSEQKCNVLVDLDSNHITSDEKAKMMKRFENACGNASVKTKNRSENGQETPGSKSLSIYHIDQSVKKKSDLLSYFDKWFVKSKGITVRNF</sequence>
<evidence type="ECO:0000313" key="1">
    <source>
        <dbReference type="EMBL" id="RKD98738.1"/>
    </source>
</evidence>
<protein>
    <recommendedName>
        <fullName evidence="3">Universal stress protein family protein</fullName>
    </recommendedName>
</protein>
<dbReference type="OrthoDB" id="1116423at2"/>
<organism evidence="1 2">
    <name type="scientific">Marinifilum flexuosum</name>
    <dbReference type="NCBI Taxonomy" id="1117708"/>
    <lineage>
        <taxon>Bacteria</taxon>
        <taxon>Pseudomonadati</taxon>
        <taxon>Bacteroidota</taxon>
        <taxon>Bacteroidia</taxon>
        <taxon>Marinilabiliales</taxon>
        <taxon>Marinifilaceae</taxon>
    </lineage>
</organism>
<comment type="caution">
    <text evidence="1">The sequence shown here is derived from an EMBL/GenBank/DDBJ whole genome shotgun (WGS) entry which is preliminary data.</text>
</comment>
<gene>
    <name evidence="1" type="ORF">BXY64_3601</name>
</gene>
<dbReference type="EMBL" id="RAPQ01000011">
    <property type="protein sequence ID" value="RKD98738.1"/>
    <property type="molecule type" value="Genomic_DNA"/>
</dbReference>